<dbReference type="AlphaFoldDB" id="A0A1M5MPW3"/>
<dbReference type="PRINTS" id="PR00598">
    <property type="entry name" value="HTHMARR"/>
</dbReference>
<sequence length="187" mass="20696">MARRRGPITADRPVQVVTWSGGAPIRRVPIALARRFVQICLAVAAETLEGENLTPLQFAVLANLNDEADVDQNSLAARLGVDRNSASVLVEQLEKRGLIDRRINGADRRARLLRLTRIGNELHERLRPAMRAGQRRILAPLAPNERERFLDQLVQIIKANESYARPGAARRKRGATISAAEMPSSNA</sequence>
<dbReference type="EMBL" id="LT670818">
    <property type="protein sequence ID" value="SHG79338.1"/>
    <property type="molecule type" value="Genomic_DNA"/>
</dbReference>
<dbReference type="InterPro" id="IPR036388">
    <property type="entry name" value="WH-like_DNA-bd_sf"/>
</dbReference>
<evidence type="ECO:0000313" key="7">
    <source>
        <dbReference type="Proteomes" id="UP000190675"/>
    </source>
</evidence>
<dbReference type="PROSITE" id="PS01117">
    <property type="entry name" value="HTH_MARR_1"/>
    <property type="match status" value="1"/>
</dbReference>
<dbReference type="OrthoDB" id="7269152at2"/>
<organism evidence="6 7">
    <name type="scientific">Bradyrhizobium erythrophlei</name>
    <dbReference type="NCBI Taxonomy" id="1437360"/>
    <lineage>
        <taxon>Bacteria</taxon>
        <taxon>Pseudomonadati</taxon>
        <taxon>Pseudomonadota</taxon>
        <taxon>Alphaproteobacteria</taxon>
        <taxon>Hyphomicrobiales</taxon>
        <taxon>Nitrobacteraceae</taxon>
        <taxon>Bradyrhizobium</taxon>
    </lineage>
</organism>
<proteinExistence type="predicted"/>
<keyword evidence="1" id="KW-0805">Transcription regulation</keyword>
<dbReference type="GO" id="GO:0003677">
    <property type="term" value="F:DNA binding"/>
    <property type="evidence" value="ECO:0007669"/>
    <property type="project" value="UniProtKB-KW"/>
</dbReference>
<dbReference type="PANTHER" id="PTHR33164:SF95">
    <property type="entry name" value="TRANSCRIPTIONAL REGULATOR"/>
    <property type="match status" value="1"/>
</dbReference>
<evidence type="ECO:0000259" key="5">
    <source>
        <dbReference type="PROSITE" id="PS50995"/>
    </source>
</evidence>
<feature type="domain" description="HTH marR-type" evidence="5">
    <location>
        <begin position="22"/>
        <end position="158"/>
    </location>
</feature>
<dbReference type="InterPro" id="IPR036390">
    <property type="entry name" value="WH_DNA-bd_sf"/>
</dbReference>
<dbReference type="Pfam" id="PF12802">
    <property type="entry name" value="MarR_2"/>
    <property type="match status" value="1"/>
</dbReference>
<dbReference type="SMART" id="SM00347">
    <property type="entry name" value="HTH_MARR"/>
    <property type="match status" value="1"/>
</dbReference>
<name>A0A1M5MPW3_9BRAD</name>
<protein>
    <submittedName>
        <fullName evidence="6">Transcriptional regulator, MarR family</fullName>
    </submittedName>
</protein>
<gene>
    <name evidence="6" type="ORF">SAMN05444169_4162</name>
</gene>
<keyword evidence="3" id="KW-0804">Transcription</keyword>
<dbReference type="RefSeq" id="WP_079567547.1">
    <property type="nucleotide sequence ID" value="NZ_LT670818.1"/>
</dbReference>
<accession>A0A1M5MPW3</accession>
<dbReference type="InterPro" id="IPR039422">
    <property type="entry name" value="MarR/SlyA-like"/>
</dbReference>
<dbReference type="PANTHER" id="PTHR33164">
    <property type="entry name" value="TRANSCRIPTIONAL REGULATOR, MARR FAMILY"/>
    <property type="match status" value="1"/>
</dbReference>
<evidence type="ECO:0000313" key="6">
    <source>
        <dbReference type="EMBL" id="SHG79338.1"/>
    </source>
</evidence>
<dbReference type="Proteomes" id="UP000190675">
    <property type="component" value="Chromosome I"/>
</dbReference>
<keyword evidence="2" id="KW-0238">DNA-binding</keyword>
<dbReference type="PROSITE" id="PS50995">
    <property type="entry name" value="HTH_MARR_2"/>
    <property type="match status" value="1"/>
</dbReference>
<evidence type="ECO:0000256" key="1">
    <source>
        <dbReference type="ARBA" id="ARBA00023015"/>
    </source>
</evidence>
<dbReference type="SUPFAM" id="SSF46785">
    <property type="entry name" value="Winged helix' DNA-binding domain"/>
    <property type="match status" value="1"/>
</dbReference>
<evidence type="ECO:0000256" key="2">
    <source>
        <dbReference type="ARBA" id="ARBA00023125"/>
    </source>
</evidence>
<dbReference type="InterPro" id="IPR023187">
    <property type="entry name" value="Tscrpt_reg_MarR-type_CS"/>
</dbReference>
<dbReference type="GO" id="GO:0003700">
    <property type="term" value="F:DNA-binding transcription factor activity"/>
    <property type="evidence" value="ECO:0007669"/>
    <property type="project" value="InterPro"/>
</dbReference>
<reference evidence="6 7" key="1">
    <citation type="submission" date="2016-11" db="EMBL/GenBank/DDBJ databases">
        <authorList>
            <person name="Jaros S."/>
            <person name="Januszkiewicz K."/>
            <person name="Wedrychowicz H."/>
        </authorList>
    </citation>
    <scope>NUCLEOTIDE SEQUENCE [LARGE SCALE GENOMIC DNA]</scope>
    <source>
        <strain evidence="6 7">GAS242</strain>
    </source>
</reference>
<feature type="region of interest" description="Disordered" evidence="4">
    <location>
        <begin position="167"/>
        <end position="187"/>
    </location>
</feature>
<dbReference type="GO" id="GO:0006950">
    <property type="term" value="P:response to stress"/>
    <property type="evidence" value="ECO:0007669"/>
    <property type="project" value="TreeGrafter"/>
</dbReference>
<dbReference type="Gene3D" id="1.10.10.10">
    <property type="entry name" value="Winged helix-like DNA-binding domain superfamily/Winged helix DNA-binding domain"/>
    <property type="match status" value="1"/>
</dbReference>
<evidence type="ECO:0000256" key="3">
    <source>
        <dbReference type="ARBA" id="ARBA00023163"/>
    </source>
</evidence>
<evidence type="ECO:0000256" key="4">
    <source>
        <dbReference type="SAM" id="MobiDB-lite"/>
    </source>
</evidence>
<dbReference type="InterPro" id="IPR000835">
    <property type="entry name" value="HTH_MarR-typ"/>
</dbReference>